<dbReference type="PANTHER" id="PTHR13070">
    <property type="entry name" value="TRNA-SPLICING ENDONUCLEASE SUBUNIT SEN34-RELATED"/>
    <property type="match status" value="1"/>
</dbReference>
<comment type="catalytic activity">
    <reaction evidence="5">
        <text>pretRNA = a 3'-half-tRNA molecule with a 5'-OH end + a 5'-half-tRNA molecule with a 2',3'-cyclic phosphate end + an intron with a 2',3'-cyclic phosphate and a 5'-hydroxyl terminus.</text>
        <dbReference type="EC" id="4.6.1.16"/>
    </reaction>
</comment>
<dbReference type="InterPro" id="IPR036167">
    <property type="entry name" value="tRNA_intron_Endo_cat-like_sf"/>
</dbReference>
<evidence type="ECO:0000313" key="10">
    <source>
        <dbReference type="Proteomes" id="UP001623348"/>
    </source>
</evidence>
<reference evidence="9 10" key="1">
    <citation type="submission" date="2024-06" db="EMBL/GenBank/DDBJ databases">
        <title>The draft genome of Grus japonensis, version 3.</title>
        <authorList>
            <person name="Nabeshima K."/>
            <person name="Suzuki S."/>
            <person name="Onuma M."/>
        </authorList>
    </citation>
    <scope>NUCLEOTIDE SEQUENCE [LARGE SCALE GENOMIC DNA]</scope>
    <source>
        <strain evidence="9 10">451A</strain>
    </source>
</reference>
<dbReference type="Pfam" id="PF26577">
    <property type="entry name" value="TSEN34_N"/>
    <property type="match status" value="1"/>
</dbReference>
<dbReference type="GO" id="GO:0005634">
    <property type="term" value="C:nucleus"/>
    <property type="evidence" value="ECO:0007669"/>
    <property type="project" value="UniProtKB-ARBA"/>
</dbReference>
<keyword evidence="9" id="KW-0540">Nuclease</keyword>
<evidence type="ECO:0000256" key="6">
    <source>
        <dbReference type="SAM" id="MobiDB-lite"/>
    </source>
</evidence>
<dbReference type="AlphaFoldDB" id="A0ABC9XXK8"/>
<dbReference type="Gene3D" id="3.40.1350.10">
    <property type="match status" value="1"/>
</dbReference>
<dbReference type="GO" id="GO:0008033">
    <property type="term" value="P:tRNA processing"/>
    <property type="evidence" value="ECO:0007669"/>
    <property type="project" value="UniProtKB-KW"/>
</dbReference>
<keyword evidence="10" id="KW-1185">Reference proteome</keyword>
<feature type="domain" description="TSEN34 N-terminal" evidence="8">
    <location>
        <begin position="6"/>
        <end position="64"/>
    </location>
</feature>
<feature type="domain" description="tRNA intron endonuclease catalytic" evidence="7">
    <location>
        <begin position="137"/>
        <end position="214"/>
    </location>
</feature>
<organism evidence="9 10">
    <name type="scientific">Grus japonensis</name>
    <name type="common">Japanese crane</name>
    <name type="synonym">Red-crowned crane</name>
    <dbReference type="NCBI Taxonomy" id="30415"/>
    <lineage>
        <taxon>Eukaryota</taxon>
        <taxon>Metazoa</taxon>
        <taxon>Chordata</taxon>
        <taxon>Craniata</taxon>
        <taxon>Vertebrata</taxon>
        <taxon>Euteleostomi</taxon>
        <taxon>Archelosauria</taxon>
        <taxon>Archosauria</taxon>
        <taxon>Dinosauria</taxon>
        <taxon>Saurischia</taxon>
        <taxon>Theropoda</taxon>
        <taxon>Coelurosauria</taxon>
        <taxon>Aves</taxon>
        <taxon>Neognathae</taxon>
        <taxon>Neoaves</taxon>
        <taxon>Gruiformes</taxon>
        <taxon>Gruidae</taxon>
        <taxon>Grus</taxon>
    </lineage>
</organism>
<feature type="compositionally biased region" description="Pro residues" evidence="6">
    <location>
        <begin position="109"/>
        <end position="121"/>
    </location>
</feature>
<gene>
    <name evidence="9" type="ORF">GRJ2_002675200</name>
</gene>
<keyword evidence="9" id="KW-0378">Hydrolase</keyword>
<dbReference type="CDD" id="cd22363">
    <property type="entry name" value="tRNA-intron_lyase_C"/>
    <property type="match status" value="1"/>
</dbReference>
<feature type="region of interest" description="Disordered" evidence="6">
    <location>
        <begin position="103"/>
        <end position="135"/>
    </location>
</feature>
<proteinExistence type="inferred from homology"/>
<dbReference type="Proteomes" id="UP001623348">
    <property type="component" value="Unassembled WGS sequence"/>
</dbReference>
<comment type="similarity">
    <text evidence="1">Belongs to the tRNA-intron endonuclease family.</text>
</comment>
<evidence type="ECO:0000256" key="4">
    <source>
        <dbReference type="ARBA" id="ARBA00023239"/>
    </source>
</evidence>
<accession>A0ABC9XXK8</accession>
<dbReference type="SUPFAM" id="SSF53032">
    <property type="entry name" value="tRNA-intron endonuclease catalytic domain-like"/>
    <property type="match status" value="1"/>
</dbReference>
<evidence type="ECO:0000256" key="5">
    <source>
        <dbReference type="ARBA" id="ARBA00034031"/>
    </source>
</evidence>
<dbReference type="EMBL" id="BAAFJT010000036">
    <property type="protein sequence ID" value="GAB0202096.1"/>
    <property type="molecule type" value="Genomic_DNA"/>
</dbReference>
<dbReference type="InterPro" id="IPR059049">
    <property type="entry name" value="TSEN34_N"/>
</dbReference>
<keyword evidence="3" id="KW-0819">tRNA processing</keyword>
<dbReference type="EC" id="4.6.1.16" evidence="2"/>
<dbReference type="Pfam" id="PF01974">
    <property type="entry name" value="tRNA_int_endo"/>
    <property type="match status" value="1"/>
</dbReference>
<dbReference type="InterPro" id="IPR011856">
    <property type="entry name" value="tRNA_endonuc-like_dom_sf"/>
</dbReference>
<sequence length="229" mass="24036">MGDPERGRVLVWGAGAARALRERYRVSGVLVGAPPRRGRGRRLPLQLLPEEARLLAESGAALLLHPPERGEGPEAALAEVGQSCGPTPTCSSTAPPPALLVQLPTAREGPPPPAPHPPPDLSRPTPHWPHGGRPGHERRYRVYRDLWGRGLHLTAGGKFGGDFLVYPGPPERFHAAAVALCPPPGAALALGALVAAARLGTHVRKTLLLCAAPAGGAPAYTSLQWRGDL</sequence>
<evidence type="ECO:0000256" key="1">
    <source>
        <dbReference type="ARBA" id="ARBA00008078"/>
    </source>
</evidence>
<keyword evidence="9" id="KW-0255">Endonuclease</keyword>
<name>A0ABC9XXK8_GRUJA</name>
<protein>
    <recommendedName>
        <fullName evidence="2">tRNA-intron lyase</fullName>
        <ecNumber evidence="2">4.6.1.16</ecNumber>
    </recommendedName>
</protein>
<evidence type="ECO:0000256" key="2">
    <source>
        <dbReference type="ARBA" id="ARBA00012573"/>
    </source>
</evidence>
<dbReference type="PANTHER" id="PTHR13070:SF0">
    <property type="entry name" value="TRNA-SPLICING ENDONUCLEASE SUBUNIT SEN34"/>
    <property type="match status" value="1"/>
</dbReference>
<dbReference type="InterPro" id="IPR006677">
    <property type="entry name" value="tRNA_intron_Endonuc_cat-like"/>
</dbReference>
<keyword evidence="4" id="KW-0456">Lyase</keyword>
<evidence type="ECO:0000259" key="7">
    <source>
        <dbReference type="Pfam" id="PF01974"/>
    </source>
</evidence>
<evidence type="ECO:0000256" key="3">
    <source>
        <dbReference type="ARBA" id="ARBA00022694"/>
    </source>
</evidence>
<comment type="caution">
    <text evidence="9">The sequence shown here is derived from an EMBL/GenBank/DDBJ whole genome shotgun (WGS) entry which is preliminary data.</text>
</comment>
<evidence type="ECO:0000259" key="8">
    <source>
        <dbReference type="Pfam" id="PF26577"/>
    </source>
</evidence>
<dbReference type="GO" id="GO:0000213">
    <property type="term" value="F:tRNA-intron lyase activity"/>
    <property type="evidence" value="ECO:0007669"/>
    <property type="project" value="UniProtKB-EC"/>
</dbReference>
<evidence type="ECO:0000313" key="9">
    <source>
        <dbReference type="EMBL" id="GAB0202096.1"/>
    </source>
</evidence>